<dbReference type="InterPro" id="IPR043502">
    <property type="entry name" value="DNA/RNA_pol_sf"/>
</dbReference>
<evidence type="ECO:0000313" key="3">
    <source>
        <dbReference type="EMBL" id="GEZ50150.1"/>
    </source>
</evidence>
<dbReference type="PANTHER" id="PTHR34072">
    <property type="entry name" value="ENZYMATIC POLYPROTEIN-RELATED"/>
    <property type="match status" value="1"/>
</dbReference>
<organism evidence="3">
    <name type="scientific">Tanacetum cinerariifolium</name>
    <name type="common">Dalmatian daisy</name>
    <name type="synonym">Chrysanthemum cinerariifolium</name>
    <dbReference type="NCBI Taxonomy" id="118510"/>
    <lineage>
        <taxon>Eukaryota</taxon>
        <taxon>Viridiplantae</taxon>
        <taxon>Streptophyta</taxon>
        <taxon>Embryophyta</taxon>
        <taxon>Tracheophyta</taxon>
        <taxon>Spermatophyta</taxon>
        <taxon>Magnoliopsida</taxon>
        <taxon>eudicotyledons</taxon>
        <taxon>Gunneridae</taxon>
        <taxon>Pentapetalae</taxon>
        <taxon>asterids</taxon>
        <taxon>campanulids</taxon>
        <taxon>Asterales</taxon>
        <taxon>Asteraceae</taxon>
        <taxon>Asteroideae</taxon>
        <taxon>Anthemideae</taxon>
        <taxon>Anthemidinae</taxon>
        <taxon>Tanacetum</taxon>
    </lineage>
</organism>
<name>A0A699IDX3_TANCI</name>
<comment type="caution">
    <text evidence="3">The sequence shown here is derived from an EMBL/GenBank/DDBJ whole genome shotgun (WGS) entry which is preliminary data.</text>
</comment>
<feature type="domain" description="Reverse transcriptase/retrotransposon-derived protein RNase H-like" evidence="2">
    <location>
        <begin position="71"/>
        <end position="115"/>
    </location>
</feature>
<protein>
    <recommendedName>
        <fullName evidence="2">Reverse transcriptase/retrotransposon-derived protein RNase H-like domain-containing protein</fullName>
    </recommendedName>
</protein>
<dbReference type="InterPro" id="IPR041577">
    <property type="entry name" value="RT_RNaseH_2"/>
</dbReference>
<sequence>MEDDVQVTTRVVRVVDPDEVKAIKDWPRLSSVTEIRSFMEACQYLCKFIRYFSVIASHLHALTKMNFKFEWTKKHEDTFLLLKRKNSKAHVLALPNLQRPFDLETDASSYPIRETLAMLFTWKGNGGAHGSSTIVIFTKSSQVTTGSTIMSRRIGENACKLELPAYMKLYFVVNIDKLKLLEPSMLDDEPRESLPSIDDLVIGQDTMLEEDTIVKRRRAPPAEVKGNRIASGEKGSAQVHLNGFPRKMEKPNFLIYNFRTSRSYPSSSGKGRSDMGRSRASKSTCVYNRHQIKSPPPPGSKLRQQKILSSNVWPHNLGNVRGGVVLDFESSVVRSPSAEEESGDFVAGAGKRKRDCSVEPVASGDRVYPNFVRPYGCFDPFEASIRTQTHNHLEPSYVDQISSFELGHIGVRVLLEFESSAVLLPSTNGGMQPTLLPKREGKPYTLDNLQVLVHRTSNAQTLPPIRGKGLVSSHGMGNNVLQAYTTLESCIRGHQVQRKSCFGIWHIYATDVVSLSNHLKLTEEPAGADLKFEQ</sequence>
<reference evidence="3" key="1">
    <citation type="journal article" date="2019" name="Sci. Rep.">
        <title>Draft genome of Tanacetum cinerariifolium, the natural source of mosquito coil.</title>
        <authorList>
            <person name="Yamashiro T."/>
            <person name="Shiraishi A."/>
            <person name="Satake H."/>
            <person name="Nakayama K."/>
        </authorList>
    </citation>
    <scope>NUCLEOTIDE SEQUENCE</scope>
</reference>
<evidence type="ECO:0000259" key="2">
    <source>
        <dbReference type="Pfam" id="PF17919"/>
    </source>
</evidence>
<dbReference type="SUPFAM" id="SSF56672">
    <property type="entry name" value="DNA/RNA polymerases"/>
    <property type="match status" value="1"/>
</dbReference>
<accession>A0A699IDX3</accession>
<evidence type="ECO:0000256" key="1">
    <source>
        <dbReference type="SAM" id="MobiDB-lite"/>
    </source>
</evidence>
<dbReference type="AlphaFoldDB" id="A0A699IDX3"/>
<feature type="region of interest" description="Disordered" evidence="1">
    <location>
        <begin position="263"/>
        <end position="304"/>
    </location>
</feature>
<dbReference type="Gene3D" id="3.30.70.270">
    <property type="match status" value="1"/>
</dbReference>
<dbReference type="Pfam" id="PF17919">
    <property type="entry name" value="RT_RNaseH_2"/>
    <property type="match status" value="1"/>
</dbReference>
<proteinExistence type="predicted"/>
<gene>
    <name evidence="3" type="ORF">Tci_522123</name>
</gene>
<dbReference type="PANTHER" id="PTHR34072:SF52">
    <property type="entry name" value="RIBONUCLEASE H"/>
    <property type="match status" value="1"/>
</dbReference>
<dbReference type="InterPro" id="IPR043128">
    <property type="entry name" value="Rev_trsase/Diguanyl_cyclase"/>
</dbReference>
<dbReference type="EMBL" id="BKCJ010286624">
    <property type="protein sequence ID" value="GEZ50150.1"/>
    <property type="molecule type" value="Genomic_DNA"/>
</dbReference>